<keyword evidence="3 4" id="KW-0904">Protein phosphatase</keyword>
<dbReference type="CDD" id="cd00143">
    <property type="entry name" value="PP2Cc"/>
    <property type="match status" value="1"/>
</dbReference>
<comment type="caution">
    <text evidence="6">The sequence shown here is derived from an EMBL/GenBank/DDBJ whole genome shotgun (WGS) entry which is preliminary data.</text>
</comment>
<sequence>MNLNLAPYYNTKLGAEIRVTGHSHQGQTKRQEDAIDVAFQTQSDNPGDSLFAFFGVFDGHGGPEAALYVKKQLMSHITAQSNFWSGNDSRILKAIRDGFLSVQEAMWLERRKQALSSPSSSHRLRKHPSYPGTTATIAILKEAKLYIGHVGNSGIVFGYQEPGSHFWRAKQVTEEHIPDKVSERERMHRSGLAVRSMLGLPRVVSLEDVRGASSRRKANEDDFFTSSGPFLPLARSLGDLWSYSREKEDFLVSPVPDTFVVEVDSTFRCMILATDGLWDVVSDQDAVDTVFHAERSNKIHKNERWANPSRKLVKQALREWESRRLRADNTSVVTVVFDKVRTDGGHQDDKKLHRVSSKEEIMEQYWKALGTLFVIMAPILIAFKMFEA</sequence>
<dbReference type="Proteomes" id="UP001642540">
    <property type="component" value="Unassembled WGS sequence"/>
</dbReference>
<proteinExistence type="inferred from homology"/>
<gene>
    <name evidence="6" type="ORF">ODALV1_LOCUS30911</name>
</gene>
<evidence type="ECO:0000259" key="5">
    <source>
        <dbReference type="PROSITE" id="PS51746"/>
    </source>
</evidence>
<keyword evidence="1" id="KW-0479">Metal-binding</keyword>
<evidence type="ECO:0000313" key="6">
    <source>
        <dbReference type="EMBL" id="CAL8146728.1"/>
    </source>
</evidence>
<dbReference type="SMART" id="SM00332">
    <property type="entry name" value="PP2Cc"/>
    <property type="match status" value="1"/>
</dbReference>
<evidence type="ECO:0000256" key="2">
    <source>
        <dbReference type="ARBA" id="ARBA00022801"/>
    </source>
</evidence>
<dbReference type="InterPro" id="IPR000222">
    <property type="entry name" value="PP2C_BS"/>
</dbReference>
<protein>
    <recommendedName>
        <fullName evidence="5">PPM-type phosphatase domain-containing protein</fullName>
    </recommendedName>
</protein>
<evidence type="ECO:0000256" key="3">
    <source>
        <dbReference type="ARBA" id="ARBA00022912"/>
    </source>
</evidence>
<evidence type="ECO:0000256" key="1">
    <source>
        <dbReference type="ARBA" id="ARBA00022723"/>
    </source>
</evidence>
<evidence type="ECO:0000313" key="7">
    <source>
        <dbReference type="Proteomes" id="UP001642540"/>
    </source>
</evidence>
<dbReference type="InterPro" id="IPR036457">
    <property type="entry name" value="PPM-type-like_dom_sf"/>
</dbReference>
<dbReference type="PANTHER" id="PTHR47992">
    <property type="entry name" value="PROTEIN PHOSPHATASE"/>
    <property type="match status" value="1"/>
</dbReference>
<dbReference type="EMBL" id="CAXLJM020000164">
    <property type="protein sequence ID" value="CAL8146728.1"/>
    <property type="molecule type" value="Genomic_DNA"/>
</dbReference>
<organism evidence="6 7">
    <name type="scientific">Orchesella dallaii</name>
    <dbReference type="NCBI Taxonomy" id="48710"/>
    <lineage>
        <taxon>Eukaryota</taxon>
        <taxon>Metazoa</taxon>
        <taxon>Ecdysozoa</taxon>
        <taxon>Arthropoda</taxon>
        <taxon>Hexapoda</taxon>
        <taxon>Collembola</taxon>
        <taxon>Entomobryomorpha</taxon>
        <taxon>Entomobryoidea</taxon>
        <taxon>Orchesellidae</taxon>
        <taxon>Orchesellinae</taxon>
        <taxon>Orchesella</taxon>
    </lineage>
</organism>
<dbReference type="PROSITE" id="PS51746">
    <property type="entry name" value="PPM_2"/>
    <property type="match status" value="1"/>
</dbReference>
<comment type="similarity">
    <text evidence="4">Belongs to the PP2C family.</text>
</comment>
<keyword evidence="7" id="KW-1185">Reference proteome</keyword>
<feature type="domain" description="PPM-type phosphatase" evidence="5">
    <location>
        <begin position="19"/>
        <end position="337"/>
    </location>
</feature>
<evidence type="ECO:0000256" key="4">
    <source>
        <dbReference type="RuleBase" id="RU003465"/>
    </source>
</evidence>
<dbReference type="Gene3D" id="3.60.40.10">
    <property type="entry name" value="PPM-type phosphatase domain"/>
    <property type="match status" value="1"/>
</dbReference>
<keyword evidence="2 4" id="KW-0378">Hydrolase</keyword>
<dbReference type="PROSITE" id="PS01032">
    <property type="entry name" value="PPM_1"/>
    <property type="match status" value="1"/>
</dbReference>
<dbReference type="InterPro" id="IPR015655">
    <property type="entry name" value="PP2C"/>
</dbReference>
<dbReference type="InterPro" id="IPR001932">
    <property type="entry name" value="PPM-type_phosphatase-like_dom"/>
</dbReference>
<dbReference type="SUPFAM" id="SSF81606">
    <property type="entry name" value="PP2C-like"/>
    <property type="match status" value="1"/>
</dbReference>
<name>A0ABP1S8A6_9HEXA</name>
<reference evidence="6 7" key="1">
    <citation type="submission" date="2024-08" db="EMBL/GenBank/DDBJ databases">
        <authorList>
            <person name="Cucini C."/>
            <person name="Frati F."/>
        </authorList>
    </citation>
    <scope>NUCLEOTIDE SEQUENCE [LARGE SCALE GENOMIC DNA]</scope>
</reference>
<dbReference type="Pfam" id="PF00481">
    <property type="entry name" value="PP2C"/>
    <property type="match status" value="1"/>
</dbReference>
<accession>A0ABP1S8A6</accession>